<accession>U1HL78</accession>
<dbReference type="Proteomes" id="UP000019373">
    <property type="component" value="Unassembled WGS sequence"/>
</dbReference>
<dbReference type="CDD" id="cd09272">
    <property type="entry name" value="RNase_HI_RT_Ty1"/>
    <property type="match status" value="1"/>
</dbReference>
<dbReference type="HOGENOM" id="CLU_001650_21_2_1"/>
<feature type="region of interest" description="Disordered" evidence="1">
    <location>
        <begin position="93"/>
        <end position="169"/>
    </location>
</feature>
<gene>
    <name evidence="4" type="ORF">EPUS_09349</name>
</gene>
<dbReference type="SUPFAM" id="SSF56672">
    <property type="entry name" value="DNA/RNA polymerases"/>
    <property type="match status" value="1"/>
</dbReference>
<name>U1HL78_ENDPU</name>
<dbReference type="GeneID" id="19244173"/>
<dbReference type="eggNOG" id="KOG0017">
    <property type="taxonomic scope" value="Eukaryota"/>
</dbReference>
<dbReference type="InterPro" id="IPR013103">
    <property type="entry name" value="RVT_2"/>
</dbReference>
<dbReference type="PANTHER" id="PTHR11439">
    <property type="entry name" value="GAG-POL-RELATED RETROTRANSPOSON"/>
    <property type="match status" value="1"/>
</dbReference>
<feature type="compositionally biased region" description="Polar residues" evidence="1">
    <location>
        <begin position="146"/>
        <end position="157"/>
    </location>
</feature>
<proteinExistence type="predicted"/>
<sequence length="749" mass="84689">MLPRAHIGYLVGYDSTNIYRIWIPSLEKVVRTRDVTFDEQQFYNPAELDIGQILRETTDQVIEILDTPHLAYTQPNSLANEEEDIEDEIVVSSPPTQANSAKVTPSNALLTPESTPDPPTQNAQITQPISTLNNAPAATPAAAPPSENQSDFSTQNILPEGTKRSRMSTRRQNYATALTQTTELTPFHSAFALGREKTIGAKIEALHRDTLPAEPRTWRQLTKHKFAAEFKEAADREIQELANRDTYKWVENEAITATPLPLLWVFKYKFDTDGYLTKFKARLCVRGDLQSTEQDTYAATLAARTFRALMAIAAAFDLEIRQYDAVNAFVNSKLDEQIFCVPPEGYERSNKSWLLLRALDFTAALEDLGLHSIPGVNCLFASDCLLLFFYVDDIAILYKPKYKQKFKEFERRLLQRFEMRSLGELKWFLGIRVDRERATRKLWLCQDSYISKVAAKFNVNADSKHPKTPLPTDDALIAELSDEKAAAQQILAYQQRIRSLNFAAVISRPDIAHAVSKLAQVLKNPSAAHIAAANRVIRYLCGTRTLAIEYSGRNSSQVFNCASDAAFADDPATQHSSDRYLFQLYGGAIDWRASKQKTVTTSSTEAELLSLSTAGREVIWWRRFFDSIRFVTNQHVKIHCDNVQTIRILTKNAVKLDSKLRHVDIHRHWLRQEIQSGKIDLEWIPTAEMPADGLTKPLPAQKHAAFVEQLNLVDISTRLAAEQQQAQAPQQTETGPNIETLRYHYLGDT</sequence>
<dbReference type="OMA" id="LEWIPTA"/>
<dbReference type="EMBL" id="KE721395">
    <property type="protein sequence ID" value="ERF69729.1"/>
    <property type="molecule type" value="Genomic_DNA"/>
</dbReference>
<dbReference type="InterPro" id="IPR043502">
    <property type="entry name" value="DNA/RNA_pol_sf"/>
</dbReference>
<feature type="compositionally biased region" description="Low complexity" evidence="1">
    <location>
        <begin position="135"/>
        <end position="145"/>
    </location>
</feature>
<protein>
    <submittedName>
        <fullName evidence="4">Uncharacterized protein</fullName>
    </submittedName>
</protein>
<dbReference type="InterPro" id="IPR057670">
    <property type="entry name" value="SH3_retrovirus"/>
</dbReference>
<dbReference type="Pfam" id="PF07727">
    <property type="entry name" value="RVT_2"/>
    <property type="match status" value="1"/>
</dbReference>
<evidence type="ECO:0000259" key="3">
    <source>
        <dbReference type="Pfam" id="PF25597"/>
    </source>
</evidence>
<evidence type="ECO:0000313" key="5">
    <source>
        <dbReference type="Proteomes" id="UP000019373"/>
    </source>
</evidence>
<evidence type="ECO:0000256" key="1">
    <source>
        <dbReference type="SAM" id="MobiDB-lite"/>
    </source>
</evidence>
<dbReference type="PANTHER" id="PTHR11439:SF438">
    <property type="entry name" value="REVERSE TRANSCRIPTASE TY1_COPIA-TYPE DOMAIN-CONTAINING PROTEIN"/>
    <property type="match status" value="1"/>
</dbReference>
<evidence type="ECO:0000313" key="4">
    <source>
        <dbReference type="EMBL" id="ERF69729.1"/>
    </source>
</evidence>
<dbReference type="OrthoDB" id="4356562at2759"/>
<evidence type="ECO:0000259" key="2">
    <source>
        <dbReference type="Pfam" id="PF07727"/>
    </source>
</evidence>
<reference evidence="5" key="1">
    <citation type="journal article" date="2014" name="BMC Genomics">
        <title>Genome characteristics reveal the impact of lichenization on lichen-forming fungus Endocarpon pusillum Hedwig (Verrucariales, Ascomycota).</title>
        <authorList>
            <person name="Wang Y.-Y."/>
            <person name="Liu B."/>
            <person name="Zhang X.-Y."/>
            <person name="Zhou Q.-M."/>
            <person name="Zhang T."/>
            <person name="Li H."/>
            <person name="Yu Y.-F."/>
            <person name="Zhang X.-L."/>
            <person name="Hao X.-Y."/>
            <person name="Wang M."/>
            <person name="Wang L."/>
            <person name="Wei J.-C."/>
        </authorList>
    </citation>
    <scope>NUCLEOTIDE SEQUENCE [LARGE SCALE GENOMIC DNA]</scope>
    <source>
        <strain evidence="5">Z07020 / HMAS-L-300199</strain>
    </source>
</reference>
<dbReference type="RefSeq" id="XP_007804626.1">
    <property type="nucleotide sequence ID" value="XM_007806435.1"/>
</dbReference>
<organism evidence="4 5">
    <name type="scientific">Endocarpon pusillum (strain Z07020 / HMAS-L-300199)</name>
    <name type="common">Lichen-forming fungus</name>
    <dbReference type="NCBI Taxonomy" id="1263415"/>
    <lineage>
        <taxon>Eukaryota</taxon>
        <taxon>Fungi</taxon>
        <taxon>Dikarya</taxon>
        <taxon>Ascomycota</taxon>
        <taxon>Pezizomycotina</taxon>
        <taxon>Eurotiomycetes</taxon>
        <taxon>Chaetothyriomycetidae</taxon>
        <taxon>Verrucariales</taxon>
        <taxon>Verrucariaceae</taxon>
        <taxon>Endocarpon</taxon>
    </lineage>
</organism>
<dbReference type="AlphaFoldDB" id="U1HL78"/>
<feature type="domain" description="Reverse transcriptase Ty1/copia-type" evidence="2">
    <location>
        <begin position="246"/>
        <end position="460"/>
    </location>
</feature>
<keyword evidence="5" id="KW-1185">Reference proteome</keyword>
<dbReference type="Pfam" id="PF25597">
    <property type="entry name" value="SH3_retrovirus"/>
    <property type="match status" value="1"/>
</dbReference>
<feature type="compositionally biased region" description="Polar residues" evidence="1">
    <location>
        <begin position="94"/>
        <end position="134"/>
    </location>
</feature>
<feature type="domain" description="Retroviral polymerase SH3-like" evidence="3">
    <location>
        <begin position="3"/>
        <end position="44"/>
    </location>
</feature>